<evidence type="ECO:0000313" key="2">
    <source>
        <dbReference type="Proteomes" id="UP000235672"/>
    </source>
</evidence>
<dbReference type="AlphaFoldDB" id="A0A2J6PQN6"/>
<gene>
    <name evidence="1" type="ORF">NA56DRAFT_692765</name>
</gene>
<dbReference type="SUPFAM" id="SSF53067">
    <property type="entry name" value="Actin-like ATPase domain"/>
    <property type="match status" value="2"/>
</dbReference>
<dbReference type="OrthoDB" id="2963168at2759"/>
<organism evidence="1 2">
    <name type="scientific">Hyaloscypha hepaticicola</name>
    <dbReference type="NCBI Taxonomy" id="2082293"/>
    <lineage>
        <taxon>Eukaryota</taxon>
        <taxon>Fungi</taxon>
        <taxon>Dikarya</taxon>
        <taxon>Ascomycota</taxon>
        <taxon>Pezizomycotina</taxon>
        <taxon>Leotiomycetes</taxon>
        <taxon>Helotiales</taxon>
        <taxon>Hyaloscyphaceae</taxon>
        <taxon>Hyaloscypha</taxon>
    </lineage>
</organism>
<sequence length="598" mass="65997">MILEAIARMNFESEDEWDEDRDSTLVIGIDFGTTFSGVAWATNEDFEAENINVITSWPGYGREEGKAPTELFYEDGKVMWGYEIPVDAAPVSWSSEFLLRGRKMLRENGKTAIDLIADYLRALWAHVLDTIKKARGESVVDALPFHVVITVPAIWKGYARDGMAKAVRTSGILDRRAAGPTALTFAPEPEAAALSTLSEPGRKPKTGDVYVICDAGGGTVKVLTRKDLITYEIDSSKKPILMHEAVEGTGGLCGGIFIDQAFEDMCKGRLGRKWDRLSKAGIKQIMKNEWETGAKPEFKPSNTKDYIVAIPAEAFGRDGLDDVSREPVIKNGRIHFKSSHIQQAFSQPFSDIKKLIDEQIDRARSRGSSATGIILVGGLGGSPYLYEVLKAKYGRAGINILQSTGMGPRTAICRGAVYKGFMEGAGGNVDSNQPKMIAVTSTVSRLSLGISIRENFVEGKHLEADKAWDSDECVWKARNQMDWYLIRGENVSKKDPVRKSYYGTYRSDFGGSSSLSLQQCDELNPPTRKTADVKNLCTIDFTVDTPYWQLPDYTNPKGEVLKRLEFEIEMTPSGASLEFAVLVNGKRQGAQNVAVNFQ</sequence>
<dbReference type="InterPro" id="IPR043129">
    <property type="entry name" value="ATPase_NBD"/>
</dbReference>
<dbReference type="Gene3D" id="3.30.420.40">
    <property type="match status" value="1"/>
</dbReference>
<accession>A0A2J6PQN6</accession>
<dbReference type="PANTHER" id="PTHR14187:SF5">
    <property type="entry name" value="HEAT SHOCK 70 KDA PROTEIN 12A"/>
    <property type="match status" value="1"/>
</dbReference>
<protein>
    <recommendedName>
        <fullName evidence="3">Actin-like ATPase domain-containing protein</fullName>
    </recommendedName>
</protein>
<dbReference type="PANTHER" id="PTHR14187">
    <property type="entry name" value="ALPHA KINASE/ELONGATION FACTOR 2 KINASE"/>
    <property type="match status" value="1"/>
</dbReference>
<dbReference type="Proteomes" id="UP000235672">
    <property type="component" value="Unassembled WGS sequence"/>
</dbReference>
<dbReference type="EMBL" id="KZ613507">
    <property type="protein sequence ID" value="PMD16226.1"/>
    <property type="molecule type" value="Genomic_DNA"/>
</dbReference>
<evidence type="ECO:0000313" key="1">
    <source>
        <dbReference type="EMBL" id="PMD16226.1"/>
    </source>
</evidence>
<dbReference type="STRING" id="1745343.A0A2J6PQN6"/>
<keyword evidence="2" id="KW-1185">Reference proteome</keyword>
<evidence type="ECO:0008006" key="3">
    <source>
        <dbReference type="Google" id="ProtNLM"/>
    </source>
</evidence>
<proteinExistence type="predicted"/>
<name>A0A2J6PQN6_9HELO</name>
<reference evidence="1 2" key="1">
    <citation type="submission" date="2016-05" db="EMBL/GenBank/DDBJ databases">
        <title>A degradative enzymes factory behind the ericoid mycorrhizal symbiosis.</title>
        <authorList>
            <consortium name="DOE Joint Genome Institute"/>
            <person name="Martino E."/>
            <person name="Morin E."/>
            <person name="Grelet G."/>
            <person name="Kuo A."/>
            <person name="Kohler A."/>
            <person name="Daghino S."/>
            <person name="Barry K."/>
            <person name="Choi C."/>
            <person name="Cichocki N."/>
            <person name="Clum A."/>
            <person name="Copeland A."/>
            <person name="Hainaut M."/>
            <person name="Haridas S."/>
            <person name="Labutti K."/>
            <person name="Lindquist E."/>
            <person name="Lipzen A."/>
            <person name="Khouja H.-R."/>
            <person name="Murat C."/>
            <person name="Ohm R."/>
            <person name="Olson A."/>
            <person name="Spatafora J."/>
            <person name="Veneault-Fourrey C."/>
            <person name="Henrissat B."/>
            <person name="Grigoriev I."/>
            <person name="Martin F."/>
            <person name="Perotto S."/>
        </authorList>
    </citation>
    <scope>NUCLEOTIDE SEQUENCE [LARGE SCALE GENOMIC DNA]</scope>
    <source>
        <strain evidence="1 2">UAMH 7357</strain>
    </source>
</reference>
<dbReference type="CDD" id="cd10170">
    <property type="entry name" value="ASKHA_NBD_HSP70"/>
    <property type="match status" value="1"/>
</dbReference>